<dbReference type="PANTHER" id="PTHR33529:SF2">
    <property type="entry name" value="LIPOPOLYSACCHARIDE EXPORT SYSTEM PERMEASE PROTEIN LPTG"/>
    <property type="match status" value="1"/>
</dbReference>
<proteinExistence type="predicted"/>
<gene>
    <name evidence="7" type="ORF">ETAA1_33520</name>
</gene>
<evidence type="ECO:0000256" key="3">
    <source>
        <dbReference type="ARBA" id="ARBA00022692"/>
    </source>
</evidence>
<dbReference type="AlphaFoldDB" id="A0A517XV53"/>
<organism evidence="7 8">
    <name type="scientific">Urbifossiella limnaea</name>
    <dbReference type="NCBI Taxonomy" id="2528023"/>
    <lineage>
        <taxon>Bacteria</taxon>
        <taxon>Pseudomonadati</taxon>
        <taxon>Planctomycetota</taxon>
        <taxon>Planctomycetia</taxon>
        <taxon>Gemmatales</taxon>
        <taxon>Gemmataceae</taxon>
        <taxon>Urbifossiella</taxon>
    </lineage>
</organism>
<feature type="transmembrane region" description="Helical" evidence="6">
    <location>
        <begin position="351"/>
        <end position="372"/>
    </location>
</feature>
<dbReference type="GO" id="GO:0015920">
    <property type="term" value="P:lipopolysaccharide transport"/>
    <property type="evidence" value="ECO:0007669"/>
    <property type="project" value="TreeGrafter"/>
</dbReference>
<dbReference type="PANTHER" id="PTHR33529">
    <property type="entry name" value="SLR0882 PROTEIN-RELATED"/>
    <property type="match status" value="1"/>
</dbReference>
<evidence type="ECO:0000313" key="8">
    <source>
        <dbReference type="Proteomes" id="UP000319576"/>
    </source>
</evidence>
<comment type="subcellular location">
    <subcellularLocation>
        <location evidence="1">Cell membrane</location>
        <topology evidence="1">Multi-pass membrane protein</topology>
    </subcellularLocation>
</comment>
<keyword evidence="2" id="KW-1003">Cell membrane</keyword>
<evidence type="ECO:0000256" key="5">
    <source>
        <dbReference type="ARBA" id="ARBA00023136"/>
    </source>
</evidence>
<keyword evidence="5 6" id="KW-0472">Membrane</keyword>
<dbReference type="KEGG" id="uli:ETAA1_33520"/>
<evidence type="ECO:0000256" key="2">
    <source>
        <dbReference type="ARBA" id="ARBA00022475"/>
    </source>
</evidence>
<accession>A0A517XV53</accession>
<keyword evidence="3 6" id="KW-0812">Transmembrane</keyword>
<evidence type="ECO:0000256" key="6">
    <source>
        <dbReference type="SAM" id="Phobius"/>
    </source>
</evidence>
<name>A0A517XV53_9BACT</name>
<sequence>MTTTLDRMVLWNYFRSYAIVLSSLLSLYVIIDLFTNIDSFGRAGGGAAGVIRHVVGYYSYQIALIFDRLAEPAALMAAAFTVSWMQRNNELLPQLSAGIPTRRVIRPILIGSAVTLSFGPLNQEFILPRIAGQLLIAKDDPEGVKAQVLAGAYDPSGVQVEGLAGVRKERRVIKFYATFPENPPYPMFHVTADEAIYFPPGSDGPVAGGVPPGGGWWLRLGEKETKENPPREPLPPNLRQVEIGQYFLTTQDVDYDMMSRGAGWYLYAPVGKLRELLSRNEPRRQARVAVLFHTRVTRPITGALLVLLGLAVVLQNPNRHVFISTGVCLAFSVWFYLCLLGSKYLGDQGYVAPPLSAWLPVLLFGPITVVAFDSVHT</sequence>
<feature type="transmembrane region" description="Helical" evidence="6">
    <location>
        <begin position="296"/>
        <end position="314"/>
    </location>
</feature>
<dbReference type="EMBL" id="CP036273">
    <property type="protein sequence ID" value="QDU21385.1"/>
    <property type="molecule type" value="Genomic_DNA"/>
</dbReference>
<keyword evidence="8" id="KW-1185">Reference proteome</keyword>
<dbReference type="Pfam" id="PF03739">
    <property type="entry name" value="LptF_LptG"/>
    <property type="match status" value="2"/>
</dbReference>
<reference evidence="7 8" key="1">
    <citation type="submission" date="2019-02" db="EMBL/GenBank/DDBJ databases">
        <title>Deep-cultivation of Planctomycetes and their phenomic and genomic characterization uncovers novel biology.</title>
        <authorList>
            <person name="Wiegand S."/>
            <person name="Jogler M."/>
            <person name="Boedeker C."/>
            <person name="Pinto D."/>
            <person name="Vollmers J."/>
            <person name="Rivas-Marin E."/>
            <person name="Kohn T."/>
            <person name="Peeters S.H."/>
            <person name="Heuer A."/>
            <person name="Rast P."/>
            <person name="Oberbeckmann S."/>
            <person name="Bunk B."/>
            <person name="Jeske O."/>
            <person name="Meyerdierks A."/>
            <person name="Storesund J.E."/>
            <person name="Kallscheuer N."/>
            <person name="Luecker S."/>
            <person name="Lage O.M."/>
            <person name="Pohl T."/>
            <person name="Merkel B.J."/>
            <person name="Hornburger P."/>
            <person name="Mueller R.-W."/>
            <person name="Bruemmer F."/>
            <person name="Labrenz M."/>
            <person name="Spormann A.M."/>
            <person name="Op den Camp H."/>
            <person name="Overmann J."/>
            <person name="Amann R."/>
            <person name="Jetten M.S.M."/>
            <person name="Mascher T."/>
            <person name="Medema M.H."/>
            <person name="Devos D.P."/>
            <person name="Kaster A.-K."/>
            <person name="Ovreas L."/>
            <person name="Rohde M."/>
            <person name="Galperin M.Y."/>
            <person name="Jogler C."/>
        </authorList>
    </citation>
    <scope>NUCLEOTIDE SEQUENCE [LARGE SCALE GENOMIC DNA]</scope>
    <source>
        <strain evidence="7 8">ETA_A1</strain>
    </source>
</reference>
<feature type="transmembrane region" description="Helical" evidence="6">
    <location>
        <begin position="320"/>
        <end position="339"/>
    </location>
</feature>
<dbReference type="Proteomes" id="UP000319576">
    <property type="component" value="Chromosome"/>
</dbReference>
<dbReference type="GO" id="GO:0043190">
    <property type="term" value="C:ATP-binding cassette (ABC) transporter complex"/>
    <property type="evidence" value="ECO:0007669"/>
    <property type="project" value="TreeGrafter"/>
</dbReference>
<keyword evidence="4 6" id="KW-1133">Transmembrane helix</keyword>
<dbReference type="RefSeq" id="WP_145240288.1">
    <property type="nucleotide sequence ID" value="NZ_CP036273.1"/>
</dbReference>
<evidence type="ECO:0000256" key="1">
    <source>
        <dbReference type="ARBA" id="ARBA00004651"/>
    </source>
</evidence>
<protein>
    <submittedName>
        <fullName evidence="7">Putative permease YjgP/YjgQ family protein</fullName>
    </submittedName>
</protein>
<dbReference type="InterPro" id="IPR005495">
    <property type="entry name" value="LptG/LptF_permease"/>
</dbReference>
<dbReference type="OrthoDB" id="262519at2"/>
<evidence type="ECO:0000313" key="7">
    <source>
        <dbReference type="EMBL" id="QDU21385.1"/>
    </source>
</evidence>
<feature type="transmembrane region" description="Helical" evidence="6">
    <location>
        <begin position="14"/>
        <end position="34"/>
    </location>
</feature>
<evidence type="ECO:0000256" key="4">
    <source>
        <dbReference type="ARBA" id="ARBA00022989"/>
    </source>
</evidence>